<feature type="compositionally biased region" description="Basic and acidic residues" evidence="2">
    <location>
        <begin position="170"/>
        <end position="189"/>
    </location>
</feature>
<dbReference type="Proteomes" id="UP001054945">
    <property type="component" value="Unassembled WGS sequence"/>
</dbReference>
<comment type="caution">
    <text evidence="3">The sequence shown here is derived from an EMBL/GenBank/DDBJ whole genome shotgun (WGS) entry which is preliminary data.</text>
</comment>
<evidence type="ECO:0000256" key="2">
    <source>
        <dbReference type="SAM" id="MobiDB-lite"/>
    </source>
</evidence>
<evidence type="ECO:0000313" key="4">
    <source>
        <dbReference type="Proteomes" id="UP001054945"/>
    </source>
</evidence>
<organism evidence="3 4">
    <name type="scientific">Caerostris extrusa</name>
    <name type="common">Bark spider</name>
    <name type="synonym">Caerostris bankana</name>
    <dbReference type="NCBI Taxonomy" id="172846"/>
    <lineage>
        <taxon>Eukaryota</taxon>
        <taxon>Metazoa</taxon>
        <taxon>Ecdysozoa</taxon>
        <taxon>Arthropoda</taxon>
        <taxon>Chelicerata</taxon>
        <taxon>Arachnida</taxon>
        <taxon>Araneae</taxon>
        <taxon>Araneomorphae</taxon>
        <taxon>Entelegynae</taxon>
        <taxon>Araneoidea</taxon>
        <taxon>Araneidae</taxon>
        <taxon>Caerostris</taxon>
    </lineage>
</organism>
<keyword evidence="4" id="KW-1185">Reference proteome</keyword>
<sequence length="255" mass="29091">MYDEVTKKIVKLVETLMSLEINDPIQFSMQINRNVQDALKVLNARLGNLQNRTRTFDWEFASMDPDNPITQVSKTPSDAEFPCDWDDEDNEMDKEINSCPNTPRTPSDCKGEDLEEAEKGQEGNLLSPEPQKLEDVPEKSEKEEVSGEQVEKVLEGEVKEAPKAEGTTEGEPKVEELQKVEAKEEEKKGPTRWTRPKRPTSILKTKLFVNDVVKFIEEMKQKITQEDGDVRVIPDPSASRFELPIDMTTLEGFYI</sequence>
<evidence type="ECO:0000313" key="3">
    <source>
        <dbReference type="EMBL" id="GIY20485.1"/>
    </source>
</evidence>
<name>A0AAV4RG86_CAEEX</name>
<gene>
    <name evidence="3" type="primary">AVEN_33696_1</name>
    <name evidence="3" type="ORF">CEXT_477611</name>
</gene>
<proteinExistence type="predicted"/>
<evidence type="ECO:0000256" key="1">
    <source>
        <dbReference type="SAM" id="Coils"/>
    </source>
</evidence>
<protein>
    <submittedName>
        <fullName evidence="3">Uncharacterized protein</fullName>
    </submittedName>
</protein>
<feature type="compositionally biased region" description="Basic and acidic residues" evidence="2">
    <location>
        <begin position="107"/>
        <end position="121"/>
    </location>
</feature>
<reference evidence="3 4" key="1">
    <citation type="submission" date="2021-06" db="EMBL/GenBank/DDBJ databases">
        <title>Caerostris extrusa draft genome.</title>
        <authorList>
            <person name="Kono N."/>
            <person name="Arakawa K."/>
        </authorList>
    </citation>
    <scope>NUCLEOTIDE SEQUENCE [LARGE SCALE GENOMIC DNA]</scope>
</reference>
<dbReference type="AlphaFoldDB" id="A0AAV4RG86"/>
<feature type="coiled-coil region" evidence="1">
    <location>
        <begin position="2"/>
        <end position="52"/>
    </location>
</feature>
<feature type="region of interest" description="Disordered" evidence="2">
    <location>
        <begin position="85"/>
        <end position="198"/>
    </location>
</feature>
<keyword evidence="1" id="KW-0175">Coiled coil</keyword>
<accession>A0AAV4RG86</accession>
<dbReference type="EMBL" id="BPLR01007892">
    <property type="protein sequence ID" value="GIY20485.1"/>
    <property type="molecule type" value="Genomic_DNA"/>
</dbReference>
<feature type="compositionally biased region" description="Basic and acidic residues" evidence="2">
    <location>
        <begin position="131"/>
        <end position="163"/>
    </location>
</feature>